<dbReference type="AlphaFoldDB" id="A0AAU9MR45"/>
<organism evidence="1 2">
    <name type="scientific">Lactuca virosa</name>
    <dbReference type="NCBI Taxonomy" id="75947"/>
    <lineage>
        <taxon>Eukaryota</taxon>
        <taxon>Viridiplantae</taxon>
        <taxon>Streptophyta</taxon>
        <taxon>Embryophyta</taxon>
        <taxon>Tracheophyta</taxon>
        <taxon>Spermatophyta</taxon>
        <taxon>Magnoliopsida</taxon>
        <taxon>eudicotyledons</taxon>
        <taxon>Gunneridae</taxon>
        <taxon>Pentapetalae</taxon>
        <taxon>asterids</taxon>
        <taxon>campanulids</taxon>
        <taxon>Asterales</taxon>
        <taxon>Asteraceae</taxon>
        <taxon>Cichorioideae</taxon>
        <taxon>Cichorieae</taxon>
        <taxon>Lactucinae</taxon>
        <taxon>Lactuca</taxon>
    </lineage>
</organism>
<comment type="caution">
    <text evidence="1">The sequence shown here is derived from an EMBL/GenBank/DDBJ whole genome shotgun (WGS) entry which is preliminary data.</text>
</comment>
<keyword evidence="2" id="KW-1185">Reference proteome</keyword>
<name>A0AAU9MR45_9ASTR</name>
<gene>
    <name evidence="1" type="ORF">LVIROSA_LOCUS11657</name>
</gene>
<dbReference type="EMBL" id="CAKMRJ010001624">
    <property type="protein sequence ID" value="CAH1424455.1"/>
    <property type="molecule type" value="Genomic_DNA"/>
</dbReference>
<reference evidence="1 2" key="1">
    <citation type="submission" date="2022-01" db="EMBL/GenBank/DDBJ databases">
        <authorList>
            <person name="Xiong W."/>
            <person name="Schranz E."/>
        </authorList>
    </citation>
    <scope>NUCLEOTIDE SEQUENCE [LARGE SCALE GENOMIC DNA]</scope>
</reference>
<protein>
    <submittedName>
        <fullName evidence="1">Uncharacterized protein</fullName>
    </submittedName>
</protein>
<accession>A0AAU9MR45</accession>
<sequence>MGWRRLFETQEVMYKDLVIEFLATISFARKDGIFAEDNLSFFLGGERRTLSLVDFAIRKGIYIPAKAHSEAYQQYTVRCVRITEGFRAEAHWNEIENGAYDKGTTQECDIHSPIHRLFHRLITNTINQRQEGDKCPTIDVFFVRALTSPDVYVDLPFLLVDFLAVRARKDRRWSPL</sequence>
<proteinExistence type="predicted"/>
<evidence type="ECO:0000313" key="2">
    <source>
        <dbReference type="Proteomes" id="UP001157418"/>
    </source>
</evidence>
<dbReference type="Proteomes" id="UP001157418">
    <property type="component" value="Unassembled WGS sequence"/>
</dbReference>
<evidence type="ECO:0000313" key="1">
    <source>
        <dbReference type="EMBL" id="CAH1424455.1"/>
    </source>
</evidence>